<evidence type="ECO:0000313" key="3">
    <source>
        <dbReference type="Proteomes" id="UP001265746"/>
    </source>
</evidence>
<keyword evidence="3" id="KW-1185">Reference proteome</keyword>
<dbReference type="PANTHER" id="PTHR36847:SF1">
    <property type="entry name" value="AMIDOLIGASE ENZYME"/>
    <property type="match status" value="1"/>
</dbReference>
<proteinExistence type="predicted"/>
<dbReference type="AlphaFoldDB" id="A0AAD9S5L0"/>
<protein>
    <submittedName>
        <fullName evidence="2">Uncharacterized protein</fullName>
    </submittedName>
</protein>
<feature type="region of interest" description="Disordered" evidence="1">
    <location>
        <begin position="1"/>
        <end position="40"/>
    </location>
</feature>
<gene>
    <name evidence="2" type="ORF">N8I77_011523</name>
</gene>
<dbReference type="InterPro" id="IPR022025">
    <property type="entry name" value="Amidoligase_2"/>
</dbReference>
<feature type="compositionally biased region" description="Basic and acidic residues" evidence="1">
    <location>
        <begin position="19"/>
        <end position="30"/>
    </location>
</feature>
<comment type="caution">
    <text evidence="2">The sequence shown here is derived from an EMBL/GenBank/DDBJ whole genome shotgun (WGS) entry which is preliminary data.</text>
</comment>
<evidence type="ECO:0000313" key="2">
    <source>
        <dbReference type="EMBL" id="KAK2599799.1"/>
    </source>
</evidence>
<dbReference type="EMBL" id="JAUJFL010000007">
    <property type="protein sequence ID" value="KAK2599799.1"/>
    <property type="molecule type" value="Genomic_DNA"/>
</dbReference>
<sequence length="453" mass="52126">MGRLNKMKQIKAAVSKMSPHGEKKSNKKDGPLASDEDNAPVWNTGQEFQFYVPWLWKDSPEPPPDKLHPKRQVVRIARPKKVPGFTEEFHQAYIRHCVSIAVKDLVYDMQFHLTCTEDQVKQWNLPQIKAWERFNIVQNTCDLPEVTILGFDGVLPIEMTMAIKQVSIHREQASNLSWVKFPSPGQCIERVKNHVLIHVTPACNIHIHIKPENALLFDMQAFKKLASILWLAEERLDKLYQPTRNTLENPSHHSIRHSSNLALEEDLLVTGSLGDLANFLEIVNLSGAEMEKLSMIWKTSDRYELRELLRVHPSVGKHGYLAYNFFNLFLTSHKATIEFRKIESTTDARIIDAWIECFLLLADFSANCSMNTFQNIIERLGKPQIIYNTWEFLRGIGCKNVTIGILKQKYIQQSPPEEPSPAPSNTRPRRRDAVRERAEKTAEKIFGGYSYGR</sequence>
<organism evidence="2 3">
    <name type="scientific">Phomopsis amygdali</name>
    <name type="common">Fusicoccum amygdali</name>
    <dbReference type="NCBI Taxonomy" id="1214568"/>
    <lineage>
        <taxon>Eukaryota</taxon>
        <taxon>Fungi</taxon>
        <taxon>Dikarya</taxon>
        <taxon>Ascomycota</taxon>
        <taxon>Pezizomycotina</taxon>
        <taxon>Sordariomycetes</taxon>
        <taxon>Sordariomycetidae</taxon>
        <taxon>Diaporthales</taxon>
        <taxon>Diaporthaceae</taxon>
        <taxon>Diaporthe</taxon>
    </lineage>
</organism>
<dbReference type="PANTHER" id="PTHR36847">
    <property type="entry name" value="AMIDOLIGASE ENZYME"/>
    <property type="match status" value="1"/>
</dbReference>
<accession>A0AAD9S5L0</accession>
<feature type="region of interest" description="Disordered" evidence="1">
    <location>
        <begin position="412"/>
        <end position="438"/>
    </location>
</feature>
<dbReference type="Proteomes" id="UP001265746">
    <property type="component" value="Unassembled WGS sequence"/>
</dbReference>
<name>A0AAD9S5L0_PHOAM</name>
<dbReference type="Pfam" id="PF12224">
    <property type="entry name" value="Amidoligase_2"/>
    <property type="match status" value="1"/>
</dbReference>
<reference evidence="2" key="1">
    <citation type="submission" date="2023-06" db="EMBL/GenBank/DDBJ databases">
        <authorList>
            <person name="Noh H."/>
        </authorList>
    </citation>
    <scope>NUCLEOTIDE SEQUENCE</scope>
    <source>
        <strain evidence="2">DUCC20226</strain>
    </source>
</reference>
<evidence type="ECO:0000256" key="1">
    <source>
        <dbReference type="SAM" id="MobiDB-lite"/>
    </source>
</evidence>